<dbReference type="AlphaFoldDB" id="F7NE48"/>
<accession>F7NE48</accession>
<dbReference type="Pfam" id="PF13237">
    <property type="entry name" value="Fer4_10"/>
    <property type="match status" value="1"/>
</dbReference>
<feature type="domain" description="4Fe-4S ferredoxin-type" evidence="8">
    <location>
        <begin position="159"/>
        <end position="188"/>
    </location>
</feature>
<evidence type="ECO:0000256" key="6">
    <source>
        <dbReference type="ARBA" id="ARBA00023014"/>
    </source>
</evidence>
<keyword evidence="7" id="KW-1133">Transmembrane helix</keyword>
<feature type="transmembrane region" description="Helical" evidence="7">
    <location>
        <begin position="14"/>
        <end position="42"/>
    </location>
</feature>
<keyword evidence="6" id="KW-0411">Iron-sulfur</keyword>
<dbReference type="EMBL" id="AFGF01000015">
    <property type="protein sequence ID" value="EGO65703.1"/>
    <property type="molecule type" value="Genomic_DNA"/>
</dbReference>
<dbReference type="RefSeq" id="WP_004092091.1">
    <property type="nucleotide sequence ID" value="NZ_AFGF01000015.1"/>
</dbReference>
<dbReference type="InterPro" id="IPR051684">
    <property type="entry name" value="Electron_Trans/Redox"/>
</dbReference>
<dbReference type="SUPFAM" id="SSF54862">
    <property type="entry name" value="4Fe-4S ferredoxins"/>
    <property type="match status" value="1"/>
</dbReference>
<organism evidence="9 10">
    <name type="scientific">Acetonema longum DSM 6540</name>
    <dbReference type="NCBI Taxonomy" id="1009370"/>
    <lineage>
        <taxon>Bacteria</taxon>
        <taxon>Bacillati</taxon>
        <taxon>Bacillota</taxon>
        <taxon>Negativicutes</taxon>
        <taxon>Acetonemataceae</taxon>
        <taxon>Acetonema</taxon>
    </lineage>
</organism>
<protein>
    <submittedName>
        <fullName evidence="9">4Fe-4S ferredoxin iron-sulfur binding domain-containing protein</fullName>
    </submittedName>
</protein>
<dbReference type="STRING" id="1009370.ALO_01554"/>
<dbReference type="GO" id="GO:0046872">
    <property type="term" value="F:metal ion binding"/>
    <property type="evidence" value="ECO:0007669"/>
    <property type="project" value="UniProtKB-KW"/>
</dbReference>
<dbReference type="PROSITE" id="PS00198">
    <property type="entry name" value="4FE4S_FER_1"/>
    <property type="match status" value="2"/>
</dbReference>
<evidence type="ECO:0000259" key="8">
    <source>
        <dbReference type="PROSITE" id="PS51379"/>
    </source>
</evidence>
<evidence type="ECO:0000256" key="3">
    <source>
        <dbReference type="ARBA" id="ARBA00022723"/>
    </source>
</evidence>
<evidence type="ECO:0000313" key="9">
    <source>
        <dbReference type="EMBL" id="EGO65703.1"/>
    </source>
</evidence>
<evidence type="ECO:0000256" key="1">
    <source>
        <dbReference type="ARBA" id="ARBA00022448"/>
    </source>
</evidence>
<dbReference type="PANTHER" id="PTHR30176:SF3">
    <property type="entry name" value="FERREDOXIN-TYPE PROTEIN NAPH"/>
    <property type="match status" value="1"/>
</dbReference>
<keyword evidence="3" id="KW-0479">Metal-binding</keyword>
<gene>
    <name evidence="9" type="ORF">ALO_01554</name>
</gene>
<dbReference type="Proteomes" id="UP000003240">
    <property type="component" value="Unassembled WGS sequence"/>
</dbReference>
<dbReference type="Pfam" id="PF12801">
    <property type="entry name" value="Fer4_5"/>
    <property type="match status" value="2"/>
</dbReference>
<keyword evidence="5" id="KW-0408">Iron</keyword>
<proteinExistence type="predicted"/>
<dbReference type="GO" id="GO:0005886">
    <property type="term" value="C:plasma membrane"/>
    <property type="evidence" value="ECO:0007669"/>
    <property type="project" value="TreeGrafter"/>
</dbReference>
<evidence type="ECO:0000256" key="2">
    <source>
        <dbReference type="ARBA" id="ARBA00022485"/>
    </source>
</evidence>
<dbReference type="PANTHER" id="PTHR30176">
    <property type="entry name" value="FERREDOXIN-TYPE PROTEIN NAPH"/>
    <property type="match status" value="1"/>
</dbReference>
<dbReference type="InterPro" id="IPR017896">
    <property type="entry name" value="4Fe4S_Fe-S-bd"/>
</dbReference>
<evidence type="ECO:0000256" key="4">
    <source>
        <dbReference type="ARBA" id="ARBA00022982"/>
    </source>
</evidence>
<comment type="caution">
    <text evidence="9">The sequence shown here is derived from an EMBL/GenBank/DDBJ whole genome shotgun (WGS) entry which is preliminary data.</text>
</comment>
<dbReference type="Gene3D" id="3.30.70.20">
    <property type="match status" value="1"/>
</dbReference>
<dbReference type="GO" id="GO:0051539">
    <property type="term" value="F:4 iron, 4 sulfur cluster binding"/>
    <property type="evidence" value="ECO:0007669"/>
    <property type="project" value="UniProtKB-KW"/>
</dbReference>
<feature type="domain" description="4Fe-4S ferredoxin-type" evidence="8">
    <location>
        <begin position="189"/>
        <end position="217"/>
    </location>
</feature>
<reference evidence="9 10" key="1">
    <citation type="journal article" date="2011" name="EMBO J.">
        <title>Structural diversity of bacterial flagellar motors.</title>
        <authorList>
            <person name="Chen S."/>
            <person name="Beeby M."/>
            <person name="Murphy G.E."/>
            <person name="Leadbetter J.R."/>
            <person name="Hendrixson D.R."/>
            <person name="Briegel A."/>
            <person name="Li Z."/>
            <person name="Shi J."/>
            <person name="Tocheva E.I."/>
            <person name="Muller A."/>
            <person name="Dobro M.J."/>
            <person name="Jensen G.J."/>
        </authorList>
    </citation>
    <scope>NUCLEOTIDE SEQUENCE [LARGE SCALE GENOMIC DNA]</scope>
    <source>
        <strain evidence="9 10">DSM 6540</strain>
    </source>
</reference>
<sequence length="217" mass="24189">MRKDINMKSHSQPYLFWILLIFLTAGLFYPAIGLAAIICMLAPVLPARYKGRYWCGNCCPRGSFYDQVIAKISPRKPIPAIFRSFGLRLFMVFFIMGVFAVQMYGAWGDAAAMGAVFVRIILITTIVGILLGVMYHQRTWCSFCPMGTMASWLSAKPGPMPLKVADSCIKCKLCTTACPLQLAPYSAKESPEGFVHSDCLKCSRCIERCPKKVLAFQ</sequence>
<dbReference type="PROSITE" id="PS51379">
    <property type="entry name" value="4FE4S_FER_2"/>
    <property type="match status" value="2"/>
</dbReference>
<keyword evidence="1" id="KW-0813">Transport</keyword>
<keyword evidence="7" id="KW-0472">Membrane</keyword>
<evidence type="ECO:0000256" key="7">
    <source>
        <dbReference type="SAM" id="Phobius"/>
    </source>
</evidence>
<feature type="transmembrane region" description="Helical" evidence="7">
    <location>
        <begin position="110"/>
        <end position="133"/>
    </location>
</feature>
<keyword evidence="10" id="KW-1185">Reference proteome</keyword>
<evidence type="ECO:0000313" key="10">
    <source>
        <dbReference type="Proteomes" id="UP000003240"/>
    </source>
</evidence>
<keyword evidence="2" id="KW-0004">4Fe-4S</keyword>
<dbReference type="eggNOG" id="COG0348">
    <property type="taxonomic scope" value="Bacteria"/>
</dbReference>
<evidence type="ECO:0000256" key="5">
    <source>
        <dbReference type="ARBA" id="ARBA00023004"/>
    </source>
</evidence>
<keyword evidence="7" id="KW-0812">Transmembrane</keyword>
<dbReference type="InterPro" id="IPR017900">
    <property type="entry name" value="4Fe4S_Fe_S_CS"/>
</dbReference>
<feature type="transmembrane region" description="Helical" evidence="7">
    <location>
        <begin position="85"/>
        <end position="104"/>
    </location>
</feature>
<keyword evidence="4" id="KW-0249">Electron transport</keyword>
<name>F7NE48_9FIRM</name>